<dbReference type="EMBL" id="CAJVPU010032735">
    <property type="protein sequence ID" value="CAG8720498.1"/>
    <property type="molecule type" value="Genomic_DNA"/>
</dbReference>
<evidence type="ECO:0000313" key="2">
    <source>
        <dbReference type="Proteomes" id="UP000789702"/>
    </source>
</evidence>
<reference evidence="1" key="1">
    <citation type="submission" date="2021-06" db="EMBL/GenBank/DDBJ databases">
        <authorList>
            <person name="Kallberg Y."/>
            <person name="Tangrot J."/>
            <person name="Rosling A."/>
        </authorList>
    </citation>
    <scope>NUCLEOTIDE SEQUENCE</scope>
    <source>
        <strain evidence="1">IL203A</strain>
    </source>
</reference>
<organism evidence="1 2">
    <name type="scientific">Dentiscutata heterogama</name>
    <dbReference type="NCBI Taxonomy" id="1316150"/>
    <lineage>
        <taxon>Eukaryota</taxon>
        <taxon>Fungi</taxon>
        <taxon>Fungi incertae sedis</taxon>
        <taxon>Mucoromycota</taxon>
        <taxon>Glomeromycotina</taxon>
        <taxon>Glomeromycetes</taxon>
        <taxon>Diversisporales</taxon>
        <taxon>Gigasporaceae</taxon>
        <taxon>Dentiscutata</taxon>
    </lineage>
</organism>
<feature type="non-terminal residue" evidence="1">
    <location>
        <position position="299"/>
    </location>
</feature>
<protein>
    <submittedName>
        <fullName evidence="1">5286_t:CDS:1</fullName>
    </submittedName>
</protein>
<evidence type="ECO:0000313" key="1">
    <source>
        <dbReference type="EMBL" id="CAG8720498.1"/>
    </source>
</evidence>
<name>A0ACA9PTM2_9GLOM</name>
<proteinExistence type="predicted"/>
<gene>
    <name evidence="1" type="ORF">DHETER_LOCUS12800</name>
</gene>
<accession>A0ACA9PTM2</accession>
<comment type="caution">
    <text evidence="1">The sequence shown here is derived from an EMBL/GenBank/DDBJ whole genome shotgun (WGS) entry which is preliminary data.</text>
</comment>
<keyword evidence="2" id="KW-1185">Reference proteome</keyword>
<dbReference type="Proteomes" id="UP000789702">
    <property type="component" value="Unassembled WGS sequence"/>
</dbReference>
<sequence length="299" mass="30769">VEPDSNFTIVSPYYLRNRGNHNNRRGPLLDISVNPLKVAINIPDSTSTDNSASTDAARRPRPVRGRATTTSAVTSTVGPTVTSVASCNGYSVEGPSPSAPANLDRIDQQTNSLDGAYSYPSSSGSGVNVYIIDTGIYIANQEFGGRAIWGSTQCSGCQDKDDNGHGTNVAGIVGGTTYGVAKNSNLIAVKVCDRSGVCQNSDIISGLSWAAQQHTSGPNKNSVINLSLSGGTSSSLNDAVQQCINQGMHVVTAAGNSADDACNYSPSSAPNCIAVGATDNSAAMASFSNYGTCVDIFAP</sequence>
<feature type="non-terminal residue" evidence="1">
    <location>
        <position position="1"/>
    </location>
</feature>